<evidence type="ECO:0000256" key="3">
    <source>
        <dbReference type="ARBA" id="ARBA00022475"/>
    </source>
</evidence>
<dbReference type="InterPro" id="IPR004704">
    <property type="entry name" value="PTS_IID_man"/>
</dbReference>
<dbReference type="RefSeq" id="WP_011787822.1">
    <property type="nucleotide sequence ID" value="NZ_QJJG01000019.1"/>
</dbReference>
<dbReference type="GO" id="GO:0005886">
    <property type="term" value="C:plasma membrane"/>
    <property type="evidence" value="ECO:0007669"/>
    <property type="project" value="UniProtKB-SubCell"/>
</dbReference>
<evidence type="ECO:0000256" key="8">
    <source>
        <dbReference type="ARBA" id="ARBA00023136"/>
    </source>
</evidence>
<dbReference type="NCBIfam" id="NF008315">
    <property type="entry name" value="PRK11103.1"/>
    <property type="match status" value="1"/>
</dbReference>
<evidence type="ECO:0000256" key="6">
    <source>
        <dbReference type="ARBA" id="ARBA00022692"/>
    </source>
</evidence>
<sequence length="286" mass="31130">MSIDNTNKDTTVTENKRLTSGDLRSMFLRSNVLLASANFERVQNLGICYIMIPAIKRLYAPGPERIEALKRHLEWFNTQPYCASPILGVAAAMEEEKANGAQIEGNSISGVKIGLMGPFAGVGDPIFWGTIRPVLAALGASLALTGNILGPIIFFVLFNAIRLALKYYGLNYGYQKGREILKDLGGDRLQKLTEGASILGLFVIGALVCKWTTINVPIVVSRVTQADGHVTVTTLQNIFDQLLPGMLPLALTLLVARLLRKKLSPLLLIMLIFAFGILGYWAGILA</sequence>
<evidence type="ECO:0000256" key="7">
    <source>
        <dbReference type="ARBA" id="ARBA00022989"/>
    </source>
</evidence>
<comment type="subcellular location">
    <subcellularLocation>
        <location evidence="1">Cell membrane</location>
        <topology evidence="1">Multi-pass membrane protein</topology>
    </subcellularLocation>
</comment>
<keyword evidence="4" id="KW-0762">Sugar transport</keyword>
<dbReference type="PROSITE" id="PS51108">
    <property type="entry name" value="PTS_EIID"/>
    <property type="match status" value="1"/>
</dbReference>
<evidence type="ECO:0000313" key="10">
    <source>
        <dbReference type="EMBL" id="PXW39574.1"/>
    </source>
</evidence>
<dbReference type="GO" id="GO:0009401">
    <property type="term" value="P:phosphoenolpyruvate-dependent sugar phosphotransferase system"/>
    <property type="evidence" value="ECO:0007669"/>
    <property type="project" value="UniProtKB-KW"/>
</dbReference>
<dbReference type="PANTHER" id="PTHR32502:SF5">
    <property type="entry name" value="N-ACETYLGALACTOSAMINE PERMEASE IID COMPONENT-RELATED"/>
    <property type="match status" value="1"/>
</dbReference>
<dbReference type="Pfam" id="PF03613">
    <property type="entry name" value="EIID-AGA"/>
    <property type="match status" value="1"/>
</dbReference>
<keyword evidence="8 9" id="KW-0472">Membrane</keyword>
<dbReference type="InterPro" id="IPR050303">
    <property type="entry name" value="GatZ_KbaZ_carbometab"/>
</dbReference>
<reference evidence="10 11" key="1">
    <citation type="submission" date="2018-05" db="EMBL/GenBank/DDBJ databases">
        <title>Freshwater and sediment microbial communities from various areas in North America, analyzing microbe dynamics in response to fracking.</title>
        <authorList>
            <person name="Lamendella R."/>
        </authorList>
    </citation>
    <scope>NUCLEOTIDE SEQUENCE [LARGE SCALE GENOMIC DNA]</scope>
    <source>
        <strain evidence="10 11">67</strain>
    </source>
</reference>
<keyword evidence="6 9" id="KW-0812">Transmembrane</keyword>
<accession>A0A318FH76</accession>
<feature type="transmembrane region" description="Helical" evidence="9">
    <location>
        <begin position="134"/>
        <end position="158"/>
    </location>
</feature>
<name>A0A318FH76_KLEOX</name>
<feature type="transmembrane region" description="Helical" evidence="9">
    <location>
        <begin position="266"/>
        <end position="284"/>
    </location>
</feature>
<feature type="transmembrane region" description="Helical" evidence="9">
    <location>
        <begin position="198"/>
        <end position="218"/>
    </location>
</feature>
<organism evidence="10 11">
    <name type="scientific">Klebsiella oxytoca</name>
    <dbReference type="NCBI Taxonomy" id="571"/>
    <lineage>
        <taxon>Bacteria</taxon>
        <taxon>Pseudomonadati</taxon>
        <taxon>Pseudomonadota</taxon>
        <taxon>Gammaproteobacteria</taxon>
        <taxon>Enterobacterales</taxon>
        <taxon>Enterobacteriaceae</taxon>
        <taxon>Klebsiella/Raoultella group</taxon>
        <taxon>Klebsiella</taxon>
    </lineage>
</organism>
<keyword evidence="2" id="KW-0813">Transport</keyword>
<evidence type="ECO:0000313" key="11">
    <source>
        <dbReference type="Proteomes" id="UP000247485"/>
    </source>
</evidence>
<evidence type="ECO:0000256" key="9">
    <source>
        <dbReference type="SAM" id="Phobius"/>
    </source>
</evidence>
<comment type="caution">
    <text evidence="10">The sequence shown here is derived from an EMBL/GenBank/DDBJ whole genome shotgun (WGS) entry which is preliminary data.</text>
</comment>
<feature type="transmembrane region" description="Helical" evidence="9">
    <location>
        <begin position="238"/>
        <end position="259"/>
    </location>
</feature>
<keyword evidence="5" id="KW-0598">Phosphotransferase system</keyword>
<evidence type="ECO:0000256" key="1">
    <source>
        <dbReference type="ARBA" id="ARBA00004651"/>
    </source>
</evidence>
<protein>
    <submittedName>
        <fullName evidence="10">PTS system IID component (Man family)</fullName>
    </submittedName>
</protein>
<evidence type="ECO:0000256" key="4">
    <source>
        <dbReference type="ARBA" id="ARBA00022597"/>
    </source>
</evidence>
<proteinExistence type="predicted"/>
<keyword evidence="7 9" id="KW-1133">Transmembrane helix</keyword>
<dbReference type="AlphaFoldDB" id="A0A318FH76"/>
<dbReference type="NCBIfam" id="TIGR00828">
    <property type="entry name" value="EIID-AGA"/>
    <property type="match status" value="1"/>
</dbReference>
<dbReference type="PANTHER" id="PTHR32502">
    <property type="entry name" value="N-ACETYLGALACTOSAMINE PERMEASE II COMPONENT-RELATED"/>
    <property type="match status" value="1"/>
</dbReference>
<gene>
    <name evidence="10" type="ORF">DET57_11959</name>
</gene>
<dbReference type="Proteomes" id="UP000247485">
    <property type="component" value="Unassembled WGS sequence"/>
</dbReference>
<evidence type="ECO:0000256" key="2">
    <source>
        <dbReference type="ARBA" id="ARBA00022448"/>
    </source>
</evidence>
<evidence type="ECO:0000256" key="5">
    <source>
        <dbReference type="ARBA" id="ARBA00022683"/>
    </source>
</evidence>
<dbReference type="EMBL" id="QJJG01000019">
    <property type="protein sequence ID" value="PXW39574.1"/>
    <property type="molecule type" value="Genomic_DNA"/>
</dbReference>
<keyword evidence="3" id="KW-1003">Cell membrane</keyword>